<dbReference type="SUPFAM" id="SSF50475">
    <property type="entry name" value="FMN-binding split barrel"/>
    <property type="match status" value="1"/>
</dbReference>
<evidence type="ECO:0000313" key="3">
    <source>
        <dbReference type="Proteomes" id="UP000565613"/>
    </source>
</evidence>
<comment type="caution">
    <text evidence="2">The sequence shown here is derived from an EMBL/GenBank/DDBJ whole genome shotgun (WGS) entry which is preliminary data.</text>
</comment>
<dbReference type="Pfam" id="PF01243">
    <property type="entry name" value="PNPOx_N"/>
    <property type="match status" value="1"/>
</dbReference>
<dbReference type="EMBL" id="JABAGR010000001">
    <property type="protein sequence ID" value="NMF25102.1"/>
    <property type="molecule type" value="Genomic_DNA"/>
</dbReference>
<sequence length="132" mass="15106">MNDVFRFFKSESPTYFLATDDGGQPRVRPFGTVDLFEGRLYIQTGKKKDVYQQLLANPKAEICGVSGGDWWRVSGELVPDDRMEAKRHMLDAYPSLRKMYDENDDNTIVLYFKNATARFCSMSGKPAVTVEF</sequence>
<gene>
    <name evidence="2" type="ORF">HF885_01405</name>
</gene>
<accession>A0A7X9T9I7</accession>
<dbReference type="Gene3D" id="2.30.110.10">
    <property type="entry name" value="Electron Transport, Fmn-binding Protein, Chain A"/>
    <property type="match status" value="1"/>
</dbReference>
<dbReference type="InterPro" id="IPR011576">
    <property type="entry name" value="Pyridox_Oxase_N"/>
</dbReference>
<dbReference type="Proteomes" id="UP000565613">
    <property type="component" value="Unassembled WGS sequence"/>
</dbReference>
<dbReference type="InterPro" id="IPR012349">
    <property type="entry name" value="Split_barrel_FMN-bd"/>
</dbReference>
<reference evidence="2 3" key="1">
    <citation type="submission" date="2020-04" db="EMBL/GenBank/DDBJ databases">
        <authorList>
            <person name="Hitch T.C.A."/>
            <person name="Wylensek D."/>
            <person name="Clavel T."/>
        </authorList>
    </citation>
    <scope>NUCLEOTIDE SEQUENCE [LARGE SCALE GENOMIC DNA]</scope>
    <source>
        <strain evidence="2 3">105184</strain>
    </source>
</reference>
<feature type="domain" description="Pyridoxamine 5'-phosphate oxidase N-terminal" evidence="1">
    <location>
        <begin position="3"/>
        <end position="89"/>
    </location>
</feature>
<dbReference type="AlphaFoldDB" id="A0A7X9T9I7"/>
<protein>
    <submittedName>
        <fullName evidence="2">NimC/NimA family protein</fullName>
    </submittedName>
</protein>
<name>A0A7X9T9I7_9ACTN</name>
<organism evidence="2 3">
    <name type="scientific">Parafannyhessea umbonata</name>
    <dbReference type="NCBI Taxonomy" id="604330"/>
    <lineage>
        <taxon>Bacteria</taxon>
        <taxon>Bacillati</taxon>
        <taxon>Actinomycetota</taxon>
        <taxon>Coriobacteriia</taxon>
        <taxon>Coriobacteriales</taxon>
        <taxon>Atopobiaceae</taxon>
        <taxon>Parafannyhessea</taxon>
    </lineage>
</organism>
<proteinExistence type="predicted"/>
<evidence type="ECO:0000259" key="1">
    <source>
        <dbReference type="Pfam" id="PF01243"/>
    </source>
</evidence>
<evidence type="ECO:0000313" key="2">
    <source>
        <dbReference type="EMBL" id="NMF25102.1"/>
    </source>
</evidence>